<dbReference type="CDD" id="cd01555">
    <property type="entry name" value="UdpNAET"/>
    <property type="match status" value="1"/>
</dbReference>
<dbReference type="InterPro" id="IPR050068">
    <property type="entry name" value="MurA_subfamily"/>
</dbReference>
<dbReference type="GO" id="GO:0019277">
    <property type="term" value="P:UDP-N-acetylgalactosamine biosynthetic process"/>
    <property type="evidence" value="ECO:0007669"/>
    <property type="project" value="InterPro"/>
</dbReference>
<dbReference type="HAMAP" id="MF_00111">
    <property type="entry name" value="MurA"/>
    <property type="match status" value="1"/>
</dbReference>
<keyword evidence="6 12" id="KW-0133">Cell shape</keyword>
<protein>
    <recommendedName>
        <fullName evidence="12">UDP-N-acetylglucosamine 1-carboxyvinyltransferase</fullName>
        <ecNumber evidence="12">2.5.1.7</ecNumber>
    </recommendedName>
    <alternativeName>
        <fullName evidence="12">Enoylpyruvate transferase</fullName>
    </alternativeName>
    <alternativeName>
        <fullName evidence="12">UDP-N-acetylglucosamine enolpyruvyl transferase</fullName>
        <shortName evidence="12">EPT</shortName>
    </alternativeName>
</protein>
<dbReference type="STRING" id="1802440.A2569_03125"/>
<dbReference type="GO" id="GO:0051301">
    <property type="term" value="P:cell division"/>
    <property type="evidence" value="ECO:0007669"/>
    <property type="project" value="UniProtKB-KW"/>
</dbReference>
<accession>A0A1G2QIY8</accession>
<dbReference type="NCBIfam" id="TIGR01072">
    <property type="entry name" value="murA"/>
    <property type="match status" value="1"/>
</dbReference>
<comment type="caution">
    <text evidence="14">The sequence shown here is derived from an EMBL/GenBank/DDBJ whole genome shotgun (WGS) entry which is preliminary data.</text>
</comment>
<keyword evidence="8 12" id="KW-0131">Cell cycle</keyword>
<comment type="caution">
    <text evidence="12">Lacks conserved residue(s) required for the propagation of feature annotation.</text>
</comment>
<dbReference type="Gene3D" id="3.65.10.10">
    <property type="entry name" value="Enolpyruvate transferase domain"/>
    <property type="match status" value="2"/>
</dbReference>
<dbReference type="GO" id="GO:0008760">
    <property type="term" value="F:UDP-N-acetylglucosamine 1-carboxyvinyltransferase activity"/>
    <property type="evidence" value="ECO:0007669"/>
    <property type="project" value="UniProtKB-UniRule"/>
</dbReference>
<name>A0A1G2QIY8_9BACT</name>
<comment type="similarity">
    <text evidence="10 12">Belongs to the EPSP synthase family. MurA subfamily.</text>
</comment>
<keyword evidence="12" id="KW-0670">Pyruvate</keyword>
<evidence type="ECO:0000259" key="13">
    <source>
        <dbReference type="Pfam" id="PF00275"/>
    </source>
</evidence>
<evidence type="ECO:0000256" key="3">
    <source>
        <dbReference type="ARBA" id="ARBA00022490"/>
    </source>
</evidence>
<dbReference type="InterPro" id="IPR013792">
    <property type="entry name" value="RNA3'P_cycl/enolpyr_Trfase_a/b"/>
</dbReference>
<evidence type="ECO:0000256" key="8">
    <source>
        <dbReference type="ARBA" id="ARBA00023306"/>
    </source>
</evidence>
<dbReference type="EC" id="2.5.1.7" evidence="12"/>
<dbReference type="GO" id="GO:0009252">
    <property type="term" value="P:peptidoglycan biosynthetic process"/>
    <property type="evidence" value="ECO:0007669"/>
    <property type="project" value="UniProtKB-UniRule"/>
</dbReference>
<dbReference type="GO" id="GO:0005737">
    <property type="term" value="C:cytoplasm"/>
    <property type="evidence" value="ECO:0007669"/>
    <property type="project" value="UniProtKB-SubCell"/>
</dbReference>
<evidence type="ECO:0000256" key="6">
    <source>
        <dbReference type="ARBA" id="ARBA00022960"/>
    </source>
</evidence>
<evidence type="ECO:0000256" key="10">
    <source>
        <dbReference type="ARBA" id="ARBA00038367"/>
    </source>
</evidence>
<dbReference type="InterPro" id="IPR036968">
    <property type="entry name" value="Enolpyruvate_Tfrase_sf"/>
</dbReference>
<dbReference type="GO" id="GO:0071555">
    <property type="term" value="P:cell wall organization"/>
    <property type="evidence" value="ECO:0007669"/>
    <property type="project" value="UniProtKB-KW"/>
</dbReference>
<keyword evidence="4 12" id="KW-0132">Cell division</keyword>
<feature type="binding site" evidence="12">
    <location>
        <position position="97"/>
    </location>
    <ligand>
        <name>UDP-N-acetyl-alpha-D-glucosamine</name>
        <dbReference type="ChEBI" id="CHEBI:57705"/>
    </ligand>
</feature>
<comment type="function">
    <text evidence="12">Cell wall formation. Adds enolpyruvyl to UDP-N-acetylglucosamine.</text>
</comment>
<dbReference type="GO" id="GO:0008360">
    <property type="term" value="P:regulation of cell shape"/>
    <property type="evidence" value="ECO:0007669"/>
    <property type="project" value="UniProtKB-KW"/>
</dbReference>
<dbReference type="UniPathway" id="UPA00219"/>
<comment type="subcellular location">
    <subcellularLocation>
        <location evidence="1 12">Cytoplasm</location>
    </subcellularLocation>
</comment>
<feature type="binding site" evidence="12">
    <location>
        <position position="334"/>
    </location>
    <ligand>
        <name>UDP-N-acetyl-alpha-D-glucosamine</name>
        <dbReference type="ChEBI" id="CHEBI:57705"/>
    </ligand>
</feature>
<evidence type="ECO:0000256" key="11">
    <source>
        <dbReference type="ARBA" id="ARBA00047527"/>
    </source>
</evidence>
<evidence type="ECO:0000256" key="12">
    <source>
        <dbReference type="HAMAP-Rule" id="MF_00111"/>
    </source>
</evidence>
<dbReference type="InterPro" id="IPR001986">
    <property type="entry name" value="Enolpyruvate_Tfrase_dom"/>
</dbReference>
<dbReference type="NCBIfam" id="NF006873">
    <property type="entry name" value="PRK09369.1"/>
    <property type="match status" value="1"/>
</dbReference>
<organism evidence="14 15">
    <name type="scientific">Candidatus Vogelbacteria bacterium RIFOXYD1_FULL_51_18</name>
    <dbReference type="NCBI Taxonomy" id="1802440"/>
    <lineage>
        <taxon>Bacteria</taxon>
        <taxon>Candidatus Vogeliibacteriota</taxon>
    </lineage>
</organism>
<feature type="domain" description="Enolpyruvate transferase" evidence="13">
    <location>
        <begin position="16"/>
        <end position="412"/>
    </location>
</feature>
<keyword evidence="3 12" id="KW-0963">Cytoplasm</keyword>
<feature type="active site" description="Proton donor" evidence="12">
    <location>
        <position position="121"/>
    </location>
</feature>
<keyword evidence="9 12" id="KW-0961">Cell wall biogenesis/degradation</keyword>
<feature type="modified residue" description="2-(S-cysteinyl)pyruvic acid O-phosphothioketal" evidence="12">
    <location>
        <position position="121"/>
    </location>
</feature>
<evidence type="ECO:0000256" key="9">
    <source>
        <dbReference type="ARBA" id="ARBA00023316"/>
    </source>
</evidence>
<comment type="pathway">
    <text evidence="2 12">Cell wall biogenesis; peptidoglycan biosynthesis.</text>
</comment>
<feature type="binding site" evidence="12">
    <location>
        <position position="312"/>
    </location>
    <ligand>
        <name>UDP-N-acetyl-alpha-D-glucosamine</name>
        <dbReference type="ChEBI" id="CHEBI:57705"/>
    </ligand>
</feature>
<keyword evidence="7 12" id="KW-0573">Peptidoglycan synthesis</keyword>
<evidence type="ECO:0000256" key="2">
    <source>
        <dbReference type="ARBA" id="ARBA00004752"/>
    </source>
</evidence>
<keyword evidence="5 12" id="KW-0808">Transferase</keyword>
<dbReference type="PANTHER" id="PTHR43783">
    <property type="entry name" value="UDP-N-ACETYLGLUCOSAMINE 1-CARBOXYVINYLTRANSFERASE"/>
    <property type="match status" value="1"/>
</dbReference>
<evidence type="ECO:0000256" key="1">
    <source>
        <dbReference type="ARBA" id="ARBA00004496"/>
    </source>
</evidence>
<evidence type="ECO:0000313" key="14">
    <source>
        <dbReference type="EMBL" id="OHA60407.1"/>
    </source>
</evidence>
<evidence type="ECO:0000256" key="5">
    <source>
        <dbReference type="ARBA" id="ARBA00022679"/>
    </source>
</evidence>
<comment type="catalytic activity">
    <reaction evidence="11 12">
        <text>phosphoenolpyruvate + UDP-N-acetyl-alpha-D-glucosamine = UDP-N-acetyl-3-O-(1-carboxyvinyl)-alpha-D-glucosamine + phosphate</text>
        <dbReference type="Rhea" id="RHEA:18681"/>
        <dbReference type="ChEBI" id="CHEBI:43474"/>
        <dbReference type="ChEBI" id="CHEBI:57705"/>
        <dbReference type="ChEBI" id="CHEBI:58702"/>
        <dbReference type="ChEBI" id="CHEBI:68483"/>
        <dbReference type="EC" id="2.5.1.7"/>
    </reaction>
</comment>
<gene>
    <name evidence="12" type="primary">murA</name>
    <name evidence="14" type="ORF">A2569_03125</name>
</gene>
<sequence length="429" mass="46602">MKKEFFEINGLGGEAGLEGEIRVSGAKNAALPALASAVLFTNTLTLTEIPSIEDIFRTQEMISAIGGTVQFADGTMEVGIPDSCTPDLTGDIAKRMRASVIFTGPLLARFRRVRFPHPGGCVIGPRPIDMFLEAYERMGATVRIEDGLYEVSAPRGLRGASIFFRQQSVTATEAVMLAAALAEGTTIIENAACEPEIASVADFLIANGAQISGAGSSTITIRGTTLLTAREHYRCIPDRIEAGSFLILAALAGKDVRIHNVNCAHIRSLTNELERAGVELRYGENSVRVAKSAQSYCPLTFKTHEYPGFPTDLQAPMLVFLTQAGGESLVFETVFENRLNYSEELMRMGADITVMNPHQALVRGPRNLHGRELPSPDIRAGLAFVIAAAIAEGKSLVHNVYYIDRGYERIDERFAALGLSIIRHEFETH</sequence>
<dbReference type="Proteomes" id="UP000177090">
    <property type="component" value="Unassembled WGS sequence"/>
</dbReference>
<evidence type="ECO:0000313" key="15">
    <source>
        <dbReference type="Proteomes" id="UP000177090"/>
    </source>
</evidence>
<dbReference type="Pfam" id="PF00275">
    <property type="entry name" value="EPSP_synthase"/>
    <property type="match status" value="1"/>
</dbReference>
<feature type="binding site" evidence="12">
    <location>
        <begin position="27"/>
        <end position="28"/>
    </location>
    <ligand>
        <name>phosphoenolpyruvate</name>
        <dbReference type="ChEBI" id="CHEBI:58702"/>
    </ligand>
</feature>
<reference evidence="14 15" key="1">
    <citation type="journal article" date="2016" name="Nat. Commun.">
        <title>Thousands of microbial genomes shed light on interconnected biogeochemical processes in an aquifer system.</title>
        <authorList>
            <person name="Anantharaman K."/>
            <person name="Brown C.T."/>
            <person name="Hug L.A."/>
            <person name="Sharon I."/>
            <person name="Castelle C.J."/>
            <person name="Probst A.J."/>
            <person name="Thomas B.C."/>
            <person name="Singh A."/>
            <person name="Wilkins M.J."/>
            <person name="Karaoz U."/>
            <person name="Brodie E.L."/>
            <person name="Williams K.H."/>
            <person name="Hubbard S.S."/>
            <person name="Banfield J.F."/>
        </authorList>
    </citation>
    <scope>NUCLEOTIDE SEQUENCE [LARGE SCALE GENOMIC DNA]</scope>
</reference>
<dbReference type="InterPro" id="IPR005750">
    <property type="entry name" value="UDP_GlcNAc_COvinyl_MurA"/>
</dbReference>
<evidence type="ECO:0000256" key="7">
    <source>
        <dbReference type="ARBA" id="ARBA00022984"/>
    </source>
</evidence>
<proteinExistence type="inferred from homology"/>
<dbReference type="PANTHER" id="PTHR43783:SF1">
    <property type="entry name" value="UDP-N-ACETYLGLUCOSAMINE 1-CARBOXYVINYLTRANSFERASE"/>
    <property type="match status" value="1"/>
</dbReference>
<dbReference type="EMBL" id="MHTL01000014">
    <property type="protein sequence ID" value="OHA60407.1"/>
    <property type="molecule type" value="Genomic_DNA"/>
</dbReference>
<evidence type="ECO:0000256" key="4">
    <source>
        <dbReference type="ARBA" id="ARBA00022618"/>
    </source>
</evidence>
<dbReference type="SUPFAM" id="SSF55205">
    <property type="entry name" value="EPT/RTPC-like"/>
    <property type="match status" value="1"/>
</dbReference>
<dbReference type="AlphaFoldDB" id="A0A1G2QIY8"/>